<evidence type="ECO:0000256" key="9">
    <source>
        <dbReference type="ARBA" id="ARBA00052418"/>
    </source>
</evidence>
<keyword evidence="5" id="KW-0808">Transferase</keyword>
<comment type="function">
    <text evidence="10">N4-methylcytidine (m4C) methyltransferase responsible for the methylation of position C839 in mitochondrial 12S rRNA. Involved in the stabilization of 12S rRNA folding, therefore facilitating the assembly of the mitochondrial small ribosomal subunits.</text>
</comment>
<comment type="subcellular location">
    <subcellularLocation>
        <location evidence="1">Mitochondrion matrix</location>
    </subcellularLocation>
</comment>
<evidence type="ECO:0000256" key="8">
    <source>
        <dbReference type="ARBA" id="ARBA00023128"/>
    </source>
</evidence>
<dbReference type="GeneID" id="115558633"/>
<feature type="compositionally biased region" description="Basic residues" evidence="14">
    <location>
        <begin position="388"/>
        <end position="398"/>
    </location>
</feature>
<evidence type="ECO:0000256" key="13">
    <source>
        <dbReference type="ARBA" id="ARBA00081509"/>
    </source>
</evidence>
<dbReference type="GO" id="GO:0070475">
    <property type="term" value="P:rRNA base methylation"/>
    <property type="evidence" value="ECO:0007669"/>
    <property type="project" value="TreeGrafter"/>
</dbReference>
<evidence type="ECO:0000256" key="6">
    <source>
        <dbReference type="ARBA" id="ARBA00022691"/>
    </source>
</evidence>
<feature type="compositionally biased region" description="Basic and acidic residues" evidence="14">
    <location>
        <begin position="377"/>
        <end position="386"/>
    </location>
</feature>
<keyword evidence="8" id="KW-0496">Mitochondrion</keyword>
<dbReference type="InterPro" id="IPR023397">
    <property type="entry name" value="SAM-dep_MeTrfase_MraW_recog"/>
</dbReference>
<evidence type="ECO:0000256" key="5">
    <source>
        <dbReference type="ARBA" id="ARBA00022679"/>
    </source>
</evidence>
<evidence type="ECO:0000256" key="3">
    <source>
        <dbReference type="ARBA" id="ARBA00022553"/>
    </source>
</evidence>
<dbReference type="InterPro" id="IPR002903">
    <property type="entry name" value="RsmH"/>
</dbReference>
<gene>
    <name evidence="15" type="primary">METTL15</name>
    <name evidence="15" type="synonym">mettl15</name>
</gene>
<dbReference type="CDD" id="cd02440">
    <property type="entry name" value="AdoMet_MTases"/>
    <property type="match status" value="1"/>
</dbReference>
<dbReference type="SUPFAM" id="SSF53335">
    <property type="entry name" value="S-adenosyl-L-methionine-dependent methyltransferases"/>
    <property type="match status" value="1"/>
</dbReference>
<organism evidence="15 16">
    <name type="scientific">Gadus morhua</name>
    <name type="common">Atlantic cod</name>
    <dbReference type="NCBI Taxonomy" id="8049"/>
    <lineage>
        <taxon>Eukaryota</taxon>
        <taxon>Metazoa</taxon>
        <taxon>Chordata</taxon>
        <taxon>Craniata</taxon>
        <taxon>Vertebrata</taxon>
        <taxon>Euteleostomi</taxon>
        <taxon>Actinopterygii</taxon>
        <taxon>Neopterygii</taxon>
        <taxon>Teleostei</taxon>
        <taxon>Neoteleostei</taxon>
        <taxon>Acanthomorphata</taxon>
        <taxon>Zeiogadaria</taxon>
        <taxon>Gadariae</taxon>
        <taxon>Gadiformes</taxon>
        <taxon>Gadoidei</taxon>
        <taxon>Gadidae</taxon>
        <taxon>Gadus</taxon>
    </lineage>
</organism>
<reference evidence="15" key="1">
    <citation type="submission" date="2025-08" db="UniProtKB">
        <authorList>
            <consortium name="Ensembl"/>
        </authorList>
    </citation>
    <scope>IDENTIFICATION</scope>
</reference>
<evidence type="ECO:0000256" key="1">
    <source>
        <dbReference type="ARBA" id="ARBA00004305"/>
    </source>
</evidence>
<dbReference type="PANTHER" id="PTHR11265:SF0">
    <property type="entry name" value="12S RRNA N4-METHYLCYTIDINE METHYLTRANSFERASE"/>
    <property type="match status" value="1"/>
</dbReference>
<proteinExistence type="inferred from homology"/>
<keyword evidence="7" id="KW-0809">Transit peptide</keyword>
<dbReference type="HAMAP" id="MF_01007">
    <property type="entry name" value="16SrRNA_methyltr_H"/>
    <property type="match status" value="1"/>
</dbReference>
<dbReference type="Gene3D" id="3.40.50.150">
    <property type="entry name" value="Vaccinia Virus protein VP39"/>
    <property type="match status" value="1"/>
</dbReference>
<sequence length="398" mass="43946">MKNLIFRLVSLSSRSDISTACRTSHHGRFYLHVWASGLSYRHCHQSTSQLPPLIAEQPLHKPVMLNEVLHCLDIQPGQVVLDMTFGGGGHTKEILNTYSDVTVLALDRDPVAFGLAQQLAKQYNGRLQPLLGRFSELILQQEVKPGSVDVVLLDAGCSSMQMDQAQRGFSLSRDGPLDMRMDGDRYPDTPRAADVVNALDQKSLASILLAYGEERHARKISSAVVEARSICPITRTQQLASVVAGSFPSAALYARKDKLERPSHVATKTFQALRIFVNDEMNELHAGLRAAQTLLRPGGRLCVLTFHSLEDRLVKRFLSGGDMATLDQRHPGQRLRRGAGEREGEGEEEEGEEVMGGNRTKTTSHWSPLQRGVTTPGKKELAENPRGRSAKLRAALRC</sequence>
<dbReference type="FunFam" id="1.10.150.170:FF:000002">
    <property type="entry name" value="Probable methyltransferase-like protein 15"/>
    <property type="match status" value="1"/>
</dbReference>
<keyword evidence="16" id="KW-1185">Reference proteome</keyword>
<evidence type="ECO:0000256" key="12">
    <source>
        <dbReference type="ARBA" id="ARBA00080961"/>
    </source>
</evidence>
<dbReference type="NCBIfam" id="TIGR00006">
    <property type="entry name" value="16S rRNA (cytosine(1402)-N(4))-methyltransferase RsmH"/>
    <property type="match status" value="1"/>
</dbReference>
<dbReference type="GO" id="GO:0071424">
    <property type="term" value="F:rRNA (cytosine-N4-)-methyltransferase activity"/>
    <property type="evidence" value="ECO:0007669"/>
    <property type="project" value="TreeGrafter"/>
</dbReference>
<evidence type="ECO:0000313" key="16">
    <source>
        <dbReference type="Proteomes" id="UP000694546"/>
    </source>
</evidence>
<dbReference type="GeneTree" id="ENSGT00390000014756"/>
<reference evidence="15" key="2">
    <citation type="submission" date="2025-09" db="UniProtKB">
        <authorList>
            <consortium name="Ensembl"/>
        </authorList>
    </citation>
    <scope>IDENTIFICATION</scope>
</reference>
<evidence type="ECO:0000256" key="4">
    <source>
        <dbReference type="ARBA" id="ARBA00022603"/>
    </source>
</evidence>
<dbReference type="RefSeq" id="XP_030232775.1">
    <property type="nucleotide sequence ID" value="XM_030376915.1"/>
</dbReference>
<dbReference type="Gene3D" id="1.10.150.170">
    <property type="entry name" value="Putative methyltransferase TM0872, insert domain"/>
    <property type="match status" value="1"/>
</dbReference>
<evidence type="ECO:0000256" key="11">
    <source>
        <dbReference type="ARBA" id="ARBA00073136"/>
    </source>
</evidence>
<dbReference type="Ensembl" id="ENSGMOT00000068716.1">
    <property type="protein sequence ID" value="ENSGMOP00000024595.1"/>
    <property type="gene ID" value="ENSGMOG00000034800.1"/>
</dbReference>
<protein>
    <recommendedName>
        <fullName evidence="11">12S rRNA N(4)-cytidine methyltransferase METTL15</fullName>
    </recommendedName>
    <alternativeName>
        <fullName evidence="12">Methyltransferase 5 domain-containing protein 1</fullName>
    </alternativeName>
    <alternativeName>
        <fullName evidence="13">Methyltransferase-like protein 15</fullName>
    </alternativeName>
</protein>
<dbReference type="RefSeq" id="XP_030232776.1">
    <property type="nucleotide sequence ID" value="XM_030376916.1"/>
</dbReference>
<keyword evidence="4" id="KW-0489">Methyltransferase</keyword>
<dbReference type="KEGG" id="gmh:115558633"/>
<evidence type="ECO:0000256" key="14">
    <source>
        <dbReference type="SAM" id="MobiDB-lite"/>
    </source>
</evidence>
<dbReference type="Pfam" id="PF01795">
    <property type="entry name" value="Methyltransf_5"/>
    <property type="match status" value="1"/>
</dbReference>
<dbReference type="OMA" id="NPAKRTF"/>
<keyword evidence="3" id="KW-0597">Phosphoprotein</keyword>
<feature type="region of interest" description="Disordered" evidence="14">
    <location>
        <begin position="324"/>
        <end position="398"/>
    </location>
</feature>
<evidence type="ECO:0000256" key="10">
    <source>
        <dbReference type="ARBA" id="ARBA00056391"/>
    </source>
</evidence>
<dbReference type="GO" id="GO:0005759">
    <property type="term" value="C:mitochondrial matrix"/>
    <property type="evidence" value="ECO:0007669"/>
    <property type="project" value="UniProtKB-SubCell"/>
</dbReference>
<dbReference type="InterPro" id="IPR029063">
    <property type="entry name" value="SAM-dependent_MTases_sf"/>
</dbReference>
<dbReference type="PANTHER" id="PTHR11265">
    <property type="entry name" value="S-ADENOSYL-METHYLTRANSFERASE MRAW"/>
    <property type="match status" value="1"/>
</dbReference>
<dbReference type="CTD" id="196074"/>
<accession>A0A8C5FBJ2</accession>
<evidence type="ECO:0000313" key="15">
    <source>
        <dbReference type="Ensembl" id="ENSGMOP00000024595.1"/>
    </source>
</evidence>
<keyword evidence="6" id="KW-0949">S-adenosyl-L-methionine</keyword>
<evidence type="ECO:0000256" key="2">
    <source>
        <dbReference type="ARBA" id="ARBA00010396"/>
    </source>
</evidence>
<comment type="similarity">
    <text evidence="2">Belongs to the methyltransferase superfamily. RsmH family.</text>
</comment>
<feature type="compositionally biased region" description="Acidic residues" evidence="14">
    <location>
        <begin position="344"/>
        <end position="353"/>
    </location>
</feature>
<dbReference type="SUPFAM" id="SSF81799">
    <property type="entry name" value="Putative methyltransferase TM0872, insert domain"/>
    <property type="match status" value="1"/>
</dbReference>
<dbReference type="AlphaFoldDB" id="A0A8C5FBJ2"/>
<name>A0A8C5FBJ2_GADMO</name>
<comment type="catalytic activity">
    <reaction evidence="9">
        <text>cytidine(839) in 12S rRNA + S-adenosyl-L-methionine = N(4)-methylcytidine(839) in 12S rRNA + S-adenosyl-L-homocysteine + H(+)</text>
        <dbReference type="Rhea" id="RHEA:62524"/>
        <dbReference type="Rhea" id="RHEA-COMP:16109"/>
        <dbReference type="Rhea" id="RHEA-COMP:16110"/>
        <dbReference type="ChEBI" id="CHEBI:15378"/>
        <dbReference type="ChEBI" id="CHEBI:57856"/>
        <dbReference type="ChEBI" id="CHEBI:59789"/>
        <dbReference type="ChEBI" id="CHEBI:74506"/>
        <dbReference type="ChEBI" id="CHEBI:82748"/>
    </reaction>
    <physiologicalReaction direction="left-to-right" evidence="9">
        <dbReference type="Rhea" id="RHEA:62525"/>
    </physiologicalReaction>
</comment>
<evidence type="ECO:0000256" key="7">
    <source>
        <dbReference type="ARBA" id="ARBA00022946"/>
    </source>
</evidence>
<dbReference type="OrthoDB" id="16290at2759"/>
<dbReference type="Proteomes" id="UP000694546">
    <property type="component" value="Chromosome 14"/>
</dbReference>